<keyword evidence="1" id="KW-0732">Signal</keyword>
<keyword evidence="3" id="KW-1185">Reference proteome</keyword>
<dbReference type="Proteomes" id="UP000538147">
    <property type="component" value="Unassembled WGS sequence"/>
</dbReference>
<dbReference type="GO" id="GO:0006974">
    <property type="term" value="P:DNA damage response"/>
    <property type="evidence" value="ECO:0007669"/>
    <property type="project" value="TreeGrafter"/>
</dbReference>
<sequence length="287" mass="30849">MTTRLAALAALALLATPALAQVPPAELGARYVPAPWWMREPIIASIGMVRTELPANRAQFGARFSAVERTSDAALAAAAAKVREIDAVLRSQGADRVRIATTFRTTPLYEQYKDKEGNLQTNDRADKIERYEVQASILLEVRDLAALESAYAAVVAARPQAIDPVRFNLEPDNAAKTFLQVEAVKDATRRARAAAEATGSRMGPVKVIDPTGRACRTDVLAGWPSYGRAEARTDVEYAAPPPPPPPAPQSIMVTGRRVAGEPAVQVSLQPPFEALEDDACVVFALLP</sequence>
<dbReference type="AlphaFoldDB" id="A0A841L7T2"/>
<gene>
    <name evidence="2" type="ORF">FHS79_001175</name>
</gene>
<feature type="signal peptide" evidence="1">
    <location>
        <begin position="1"/>
        <end position="20"/>
    </location>
</feature>
<dbReference type="InterPro" id="IPR007497">
    <property type="entry name" value="SIMPL/DUF541"/>
</dbReference>
<organism evidence="2 3">
    <name type="scientific">Polymorphobacter multimanifer</name>
    <dbReference type="NCBI Taxonomy" id="1070431"/>
    <lineage>
        <taxon>Bacteria</taxon>
        <taxon>Pseudomonadati</taxon>
        <taxon>Pseudomonadota</taxon>
        <taxon>Alphaproteobacteria</taxon>
        <taxon>Sphingomonadales</taxon>
        <taxon>Sphingosinicellaceae</taxon>
        <taxon>Polymorphobacter</taxon>
    </lineage>
</organism>
<proteinExistence type="predicted"/>
<feature type="chain" id="PRO_5032507715" description="SIMPL domain-containing protein" evidence="1">
    <location>
        <begin position="21"/>
        <end position="287"/>
    </location>
</feature>
<dbReference type="PANTHER" id="PTHR34387:SF2">
    <property type="entry name" value="SLR1258 PROTEIN"/>
    <property type="match status" value="1"/>
</dbReference>
<dbReference type="RefSeq" id="WP_184196784.1">
    <property type="nucleotide sequence ID" value="NZ_BMOX01000030.1"/>
</dbReference>
<dbReference type="Pfam" id="PF04402">
    <property type="entry name" value="SIMPL"/>
    <property type="match status" value="1"/>
</dbReference>
<comment type="caution">
    <text evidence="2">The sequence shown here is derived from an EMBL/GenBank/DDBJ whole genome shotgun (WGS) entry which is preliminary data.</text>
</comment>
<reference evidence="2 3" key="1">
    <citation type="submission" date="2020-08" db="EMBL/GenBank/DDBJ databases">
        <title>Genomic Encyclopedia of Type Strains, Phase IV (KMG-IV): sequencing the most valuable type-strain genomes for metagenomic binning, comparative biology and taxonomic classification.</title>
        <authorList>
            <person name="Goeker M."/>
        </authorList>
    </citation>
    <scope>NUCLEOTIDE SEQUENCE [LARGE SCALE GENOMIC DNA]</scope>
    <source>
        <strain evidence="2 3">DSM 102189</strain>
    </source>
</reference>
<dbReference type="InterPro" id="IPR052022">
    <property type="entry name" value="26kDa_periplasmic_antigen"/>
</dbReference>
<protein>
    <recommendedName>
        <fullName evidence="4">SIMPL domain-containing protein</fullName>
    </recommendedName>
</protein>
<evidence type="ECO:0000313" key="3">
    <source>
        <dbReference type="Proteomes" id="UP000538147"/>
    </source>
</evidence>
<evidence type="ECO:0008006" key="4">
    <source>
        <dbReference type="Google" id="ProtNLM"/>
    </source>
</evidence>
<dbReference type="Gene3D" id="3.30.110.170">
    <property type="entry name" value="Protein of unknown function (DUF541), domain 1"/>
    <property type="match status" value="1"/>
</dbReference>
<name>A0A841L7T2_9SPHN</name>
<evidence type="ECO:0000313" key="2">
    <source>
        <dbReference type="EMBL" id="MBB6227013.1"/>
    </source>
</evidence>
<evidence type="ECO:0000256" key="1">
    <source>
        <dbReference type="SAM" id="SignalP"/>
    </source>
</evidence>
<dbReference type="PANTHER" id="PTHR34387">
    <property type="entry name" value="SLR1258 PROTEIN"/>
    <property type="match status" value="1"/>
</dbReference>
<dbReference type="Gene3D" id="3.30.70.2970">
    <property type="entry name" value="Protein of unknown function (DUF541), domain 2"/>
    <property type="match status" value="1"/>
</dbReference>
<accession>A0A841L7T2</accession>
<dbReference type="EMBL" id="JACIIV010000007">
    <property type="protein sequence ID" value="MBB6227013.1"/>
    <property type="molecule type" value="Genomic_DNA"/>
</dbReference>